<feature type="domain" description="CUB" evidence="9">
    <location>
        <begin position="1960"/>
        <end position="2076"/>
    </location>
</feature>
<dbReference type="SUPFAM" id="SSF57196">
    <property type="entry name" value="EGF/Laminin"/>
    <property type="match status" value="5"/>
</dbReference>
<dbReference type="GO" id="GO:0005509">
    <property type="term" value="F:calcium ion binding"/>
    <property type="evidence" value="ECO:0007669"/>
    <property type="project" value="InterPro"/>
</dbReference>
<dbReference type="Pfam" id="PF00431">
    <property type="entry name" value="CUB"/>
    <property type="match status" value="26"/>
</dbReference>
<dbReference type="GO" id="GO:0005886">
    <property type="term" value="C:plasma membrane"/>
    <property type="evidence" value="ECO:0007669"/>
    <property type="project" value="UniProtKB-ARBA"/>
</dbReference>
<dbReference type="PANTHER" id="PTHR24251">
    <property type="entry name" value="OVOCHYMASE-RELATED"/>
    <property type="match status" value="1"/>
</dbReference>
<evidence type="ECO:0000256" key="4">
    <source>
        <dbReference type="ARBA" id="ARBA00023157"/>
    </source>
</evidence>
<evidence type="ECO:0000256" key="2">
    <source>
        <dbReference type="ARBA" id="ARBA00022729"/>
    </source>
</evidence>
<dbReference type="Pfam" id="PF00008">
    <property type="entry name" value="EGF"/>
    <property type="match status" value="3"/>
</dbReference>
<dbReference type="FunFam" id="2.60.120.290:FF:000060">
    <property type="entry name" value="Cubilin homolog"/>
    <property type="match status" value="1"/>
</dbReference>
<keyword evidence="1 7" id="KW-0245">EGF-like domain</keyword>
<evidence type="ECO:0000256" key="7">
    <source>
        <dbReference type="PROSITE-ProRule" id="PRU00076"/>
    </source>
</evidence>
<dbReference type="GO" id="GO:0000902">
    <property type="term" value="P:cell morphogenesis"/>
    <property type="evidence" value="ECO:0007669"/>
    <property type="project" value="UniProtKB-ARBA"/>
</dbReference>
<gene>
    <name evidence="12" type="primary">LOC117647364</name>
</gene>
<keyword evidence="3" id="KW-0677">Repeat</keyword>
<dbReference type="InterPro" id="IPR000859">
    <property type="entry name" value="CUB_dom"/>
</dbReference>
<evidence type="ECO:0000313" key="11">
    <source>
        <dbReference type="Proteomes" id="UP000515158"/>
    </source>
</evidence>
<dbReference type="InterPro" id="IPR001881">
    <property type="entry name" value="EGF-like_Ca-bd_dom"/>
</dbReference>
<feature type="domain" description="CUB" evidence="9">
    <location>
        <begin position="3179"/>
        <end position="3293"/>
    </location>
</feature>
<keyword evidence="5" id="KW-0325">Glycoprotein</keyword>
<dbReference type="FunFam" id="2.10.25.10:FF:000038">
    <property type="entry name" value="Fibrillin 2"/>
    <property type="match status" value="1"/>
</dbReference>
<feature type="domain" description="EGF-like" evidence="10">
    <location>
        <begin position="461"/>
        <end position="497"/>
    </location>
</feature>
<dbReference type="FunFam" id="2.60.120.290:FF:000013">
    <property type="entry name" value="Membrane frizzled-related protein"/>
    <property type="match status" value="7"/>
</dbReference>
<dbReference type="PROSITE" id="PS01180">
    <property type="entry name" value="CUB"/>
    <property type="match status" value="26"/>
</dbReference>
<reference evidence="12" key="1">
    <citation type="submission" date="2025-08" db="UniProtKB">
        <authorList>
            <consortium name="RefSeq"/>
        </authorList>
    </citation>
    <scope>IDENTIFICATION</scope>
    <source>
        <tissue evidence="12">Total insect</tissue>
    </source>
</reference>
<feature type="domain" description="CUB" evidence="9">
    <location>
        <begin position="503"/>
        <end position="619"/>
    </location>
</feature>
<dbReference type="SMART" id="SM00042">
    <property type="entry name" value="CUB"/>
    <property type="match status" value="24"/>
</dbReference>
<dbReference type="SUPFAM" id="SSF57184">
    <property type="entry name" value="Growth factor receptor domain"/>
    <property type="match status" value="1"/>
</dbReference>
<evidence type="ECO:0000256" key="5">
    <source>
        <dbReference type="ARBA" id="ARBA00023180"/>
    </source>
</evidence>
<feature type="disulfide bond" evidence="6">
    <location>
        <begin position="1724"/>
        <end position="1751"/>
    </location>
</feature>
<dbReference type="InterPro" id="IPR000152">
    <property type="entry name" value="EGF-type_Asp/Asn_hydroxyl_site"/>
</dbReference>
<dbReference type="Proteomes" id="UP000515158">
    <property type="component" value="Unplaced"/>
</dbReference>
<dbReference type="PROSITE" id="PS01186">
    <property type="entry name" value="EGF_2"/>
    <property type="match status" value="4"/>
</dbReference>
<evidence type="ECO:0000259" key="10">
    <source>
        <dbReference type="PROSITE" id="PS50026"/>
    </source>
</evidence>
<evidence type="ECO:0000256" key="3">
    <source>
        <dbReference type="ARBA" id="ARBA00022737"/>
    </source>
</evidence>
<dbReference type="SMART" id="SM00181">
    <property type="entry name" value="EGF"/>
    <property type="match status" value="8"/>
</dbReference>
<dbReference type="OrthoDB" id="10009301at2759"/>
<dbReference type="GeneID" id="117647364"/>
<dbReference type="Gene3D" id="2.60.120.290">
    <property type="entry name" value="Spermadhesin, CUB domain"/>
    <property type="match status" value="26"/>
</dbReference>
<feature type="domain" description="CUB" evidence="9">
    <location>
        <begin position="857"/>
        <end position="974"/>
    </location>
</feature>
<keyword evidence="8" id="KW-0175">Coiled coil</keyword>
<feature type="domain" description="CUB" evidence="9">
    <location>
        <begin position="2823"/>
        <end position="2931"/>
    </location>
</feature>
<feature type="domain" description="CUB" evidence="9">
    <location>
        <begin position="1490"/>
        <end position="1603"/>
    </location>
</feature>
<dbReference type="GO" id="GO:0048666">
    <property type="term" value="P:neuron development"/>
    <property type="evidence" value="ECO:0007669"/>
    <property type="project" value="UniProtKB-ARBA"/>
</dbReference>
<feature type="domain" description="CUB" evidence="9">
    <location>
        <begin position="3297"/>
        <end position="3434"/>
    </location>
</feature>
<feature type="domain" description="CUB" evidence="9">
    <location>
        <begin position="623"/>
        <end position="737"/>
    </location>
</feature>
<feature type="disulfide bond" evidence="6">
    <location>
        <begin position="978"/>
        <end position="1005"/>
    </location>
</feature>
<feature type="domain" description="CUB" evidence="9">
    <location>
        <begin position="2581"/>
        <end position="2694"/>
    </location>
</feature>
<accession>A0A6P8YXW9</accession>
<keyword evidence="11" id="KW-1185">Reference proteome</keyword>
<evidence type="ECO:0000256" key="6">
    <source>
        <dbReference type="PROSITE-ProRule" id="PRU00059"/>
    </source>
</evidence>
<feature type="disulfide bond" evidence="7">
    <location>
        <begin position="225"/>
        <end position="234"/>
    </location>
</feature>
<dbReference type="SUPFAM" id="SSF49854">
    <property type="entry name" value="Spermadhesin, CUB domain"/>
    <property type="match status" value="26"/>
</dbReference>
<dbReference type="FunFam" id="2.10.25.10:FF:000379">
    <property type="entry name" value="Cubilin"/>
    <property type="match status" value="1"/>
</dbReference>
<feature type="domain" description="CUB" evidence="9">
    <location>
        <begin position="1724"/>
        <end position="1845"/>
    </location>
</feature>
<dbReference type="GO" id="GO:0042063">
    <property type="term" value="P:gliogenesis"/>
    <property type="evidence" value="ECO:0007669"/>
    <property type="project" value="UniProtKB-ARBA"/>
</dbReference>
<feature type="domain" description="CUB" evidence="9">
    <location>
        <begin position="3438"/>
        <end position="3589"/>
    </location>
</feature>
<comment type="caution">
    <text evidence="7">Lacks conserved residue(s) required for the propagation of feature annotation.</text>
</comment>
<feature type="domain" description="CUB" evidence="9">
    <location>
        <begin position="1607"/>
        <end position="1723"/>
    </location>
</feature>
<dbReference type="FunFam" id="2.10.25.10:FF:000255">
    <property type="entry name" value="Sushi, nidogen and EGF-like domains 1"/>
    <property type="match status" value="1"/>
</dbReference>
<feature type="domain" description="EGF-like" evidence="10">
    <location>
        <begin position="424"/>
        <end position="460"/>
    </location>
</feature>
<feature type="disulfide bond" evidence="6">
    <location>
        <begin position="743"/>
        <end position="770"/>
    </location>
</feature>
<dbReference type="PROSITE" id="PS50026">
    <property type="entry name" value="EGF_3"/>
    <property type="match status" value="4"/>
</dbReference>
<feature type="disulfide bond" evidence="7">
    <location>
        <begin position="487"/>
        <end position="496"/>
    </location>
</feature>
<feature type="domain" description="CUB" evidence="9">
    <location>
        <begin position="3592"/>
        <end position="3700"/>
    </location>
</feature>
<dbReference type="InParanoid" id="A0A6P8YXW9"/>
<keyword evidence="4 7" id="KW-1015">Disulfide bond</keyword>
<dbReference type="Pfam" id="PF07645">
    <property type="entry name" value="EGF_CA"/>
    <property type="match status" value="3"/>
</dbReference>
<feature type="domain" description="CUB" evidence="9">
    <location>
        <begin position="3054"/>
        <end position="3177"/>
    </location>
</feature>
<dbReference type="InterPro" id="IPR009030">
    <property type="entry name" value="Growth_fac_rcpt_cys_sf"/>
</dbReference>
<feature type="domain" description="CUB" evidence="9">
    <location>
        <begin position="1327"/>
        <end position="1488"/>
    </location>
</feature>
<feature type="domain" description="CUB" evidence="9">
    <location>
        <begin position="2337"/>
        <end position="2457"/>
    </location>
</feature>
<feature type="disulfide bond" evidence="6">
    <location>
        <begin position="623"/>
        <end position="650"/>
    </location>
</feature>
<dbReference type="CDD" id="cd00054">
    <property type="entry name" value="EGF_CA"/>
    <property type="match status" value="6"/>
</dbReference>
<dbReference type="FunFam" id="2.10.25.10:FF:000143">
    <property type="entry name" value="Protein crumbs 1"/>
    <property type="match status" value="1"/>
</dbReference>
<feature type="domain" description="EGF-like" evidence="10">
    <location>
        <begin position="156"/>
        <end position="192"/>
    </location>
</feature>
<protein>
    <submittedName>
        <fullName evidence="12">Cubilin</fullName>
    </submittedName>
</protein>
<dbReference type="PROSITE" id="PS00010">
    <property type="entry name" value="ASX_HYDROXYL"/>
    <property type="match status" value="3"/>
</dbReference>
<dbReference type="InterPro" id="IPR000742">
    <property type="entry name" value="EGF"/>
</dbReference>
<proteinExistence type="predicted"/>
<dbReference type="CDD" id="cd00041">
    <property type="entry name" value="CUB"/>
    <property type="match status" value="24"/>
</dbReference>
<dbReference type="PANTHER" id="PTHR24251:SF50">
    <property type="entry name" value="ATTRACTIN-LIKE 1A"/>
    <property type="match status" value="1"/>
</dbReference>
<feature type="domain" description="CUB" evidence="9">
    <location>
        <begin position="2211"/>
        <end position="2333"/>
    </location>
</feature>
<dbReference type="Gene3D" id="2.10.25.10">
    <property type="entry name" value="Laminin"/>
    <property type="match status" value="7"/>
</dbReference>
<feature type="domain" description="CUB" evidence="9">
    <location>
        <begin position="1215"/>
        <end position="1326"/>
    </location>
</feature>
<dbReference type="RefSeq" id="XP_034244978.1">
    <property type="nucleotide sequence ID" value="XM_034389087.1"/>
</dbReference>
<dbReference type="KEGG" id="tpal:117647364"/>
<feature type="domain" description="CUB" evidence="9">
    <location>
        <begin position="2935"/>
        <end position="3053"/>
    </location>
</feature>
<dbReference type="FunFam" id="2.10.25.10:FF:000230">
    <property type="entry name" value="Delta-like protein"/>
    <property type="match status" value="1"/>
</dbReference>
<feature type="domain" description="EGF-like" evidence="10">
    <location>
        <begin position="194"/>
        <end position="235"/>
    </location>
</feature>
<dbReference type="PROSITE" id="PS00022">
    <property type="entry name" value="EGF_1"/>
    <property type="match status" value="4"/>
</dbReference>
<feature type="domain" description="CUB" evidence="9">
    <location>
        <begin position="3706"/>
        <end position="3819"/>
    </location>
</feature>
<dbReference type="InterPro" id="IPR049883">
    <property type="entry name" value="NOTCH1_EGF-like"/>
</dbReference>
<evidence type="ECO:0000256" key="8">
    <source>
        <dbReference type="SAM" id="Coils"/>
    </source>
</evidence>
<feature type="disulfide bond" evidence="7">
    <location>
        <begin position="450"/>
        <end position="459"/>
    </location>
</feature>
<feature type="domain" description="CUB" evidence="9">
    <location>
        <begin position="743"/>
        <end position="856"/>
    </location>
</feature>
<evidence type="ECO:0000256" key="1">
    <source>
        <dbReference type="ARBA" id="ARBA00022536"/>
    </source>
</evidence>
<feature type="coiled-coil region" evidence="8">
    <location>
        <begin position="134"/>
        <end position="161"/>
    </location>
</feature>
<feature type="domain" description="CUB" evidence="9">
    <location>
        <begin position="2092"/>
        <end position="2210"/>
    </location>
</feature>
<name>A0A6P8YXW9_THRPL</name>
<organism evidence="12">
    <name type="scientific">Thrips palmi</name>
    <name type="common">Melon thrips</name>
    <dbReference type="NCBI Taxonomy" id="161013"/>
    <lineage>
        <taxon>Eukaryota</taxon>
        <taxon>Metazoa</taxon>
        <taxon>Ecdysozoa</taxon>
        <taxon>Arthropoda</taxon>
        <taxon>Hexapoda</taxon>
        <taxon>Insecta</taxon>
        <taxon>Pterygota</taxon>
        <taxon>Neoptera</taxon>
        <taxon>Paraneoptera</taxon>
        <taxon>Thysanoptera</taxon>
        <taxon>Terebrantia</taxon>
        <taxon>Thripoidea</taxon>
        <taxon>Thripidae</taxon>
        <taxon>Thrips</taxon>
    </lineage>
</organism>
<dbReference type="SMART" id="SM00179">
    <property type="entry name" value="EGF_CA"/>
    <property type="match status" value="7"/>
</dbReference>
<keyword evidence="2" id="KW-0732">Signal</keyword>
<feature type="domain" description="CUB" evidence="9">
    <location>
        <begin position="1099"/>
        <end position="1211"/>
    </location>
</feature>
<dbReference type="InterPro" id="IPR035914">
    <property type="entry name" value="Sperma_CUB_dom_sf"/>
</dbReference>
<dbReference type="InterPro" id="IPR018097">
    <property type="entry name" value="EGF_Ca-bd_CS"/>
</dbReference>
<sequence length="3828" mass="414861">MATAGFGFLIGVLTGVLGVLSGGVGADRNFLLTQPQFRVENGHLFIEGPRNITINAGLSLNVQGQDLDRVVNMMRAMSPRLDDFRGPGGPASRLQMARLAGLTEDLRAIGIRVRHLEAAVGNSTGGGRLNTTQRNSVNRRLRAVERRLRTLERTLMTNECASNPCMHGGACEDVYNGFICRCPAGWEGTVCELDVDECARLLGTDLGCQNEAVCVNTPGSYRCNCKAGFFGTHCMQQSYSCAAGNDLCGNGVCVQKGASDFSCICSQGWRQDPATRACTVDEDECAASRPACSHDPPVPCINLPGSFRCGSCPQGFAGNGYYCTDVDECLVNNGGCSVSPSVQCINTRGSSVCGPCPPGYVGDGRSCSFQGVCNVNNGGCHPLATCIHLPGSGQSVYCVCMAGYAGSGVGPQGCFPANTTSAAPSGPCASSPCRNGAACTNSAGSYTCTCRPGFKGRDCETADPCSSSPCQNGGTCIKADADFTCDCPDGFTGERCETRQDACGGFLRSEAGTLRFPHSNNSNVYPHGVNCGWVIITNTSMVLNVTFTHFEVEDGTQCNYDWLQIHDGPTSGSHQIGRFCGLQLPKDGHIMSTHNSLYLWFRADSSIAKRGFELHWTSVKPECGSLIELESHASISSPGSPGKYPANRDCYWVVMAPPGRRVQLHFFSMQIENHPNCSFDFLEVRDGLDSDSPLLARYCNSSHVPAPLVGSGNTLTLYFHSDASGQDGGFQIAASATEGTPGCGGVLTEPSGVVTAPKGADGNYRSNMDCGWKIQVPVSERISIEFEDEFDIEQIDGCMFDYLEIYDGPDQNAPVVGKFCRTKPPRVVSSSNTMFVFFHTDTSYQKAGFTFRYEVECGGVFTELQGAFSSPYYPNPYPMSRRCVYEIRLAPKTAVSLEFQDFDVEDNSGNGCFYDSVTVRDGYDTNATAIGTYCGMKADLPDHPLVSTHNNMFIEFVTDNSLGGRGFRANYSAIDLMCGGILKDRHGLIESPRGSDGNHPSDAKCSWLLVAPPGHVVQLTFVSLVLEKTRECDFDYVAVYDNSTVPGMGGLLGRFCGKTIPPVMTSTDSVMNVVFRSDSSLNKEGFTATYTFLDQTKVCGAKFLSPSGVVSSPNYPNNYPSGRDCVYSLRVPNGQQIRLNFTDFDLEDSHNCNWDSIEIRNGGSERSPLVGKYCGTKAPPVILSITNELSIRFKSDTNRAGRGFRFLWDSASQGCGGTLSASSGTIHSPNYPQPYGNRAECYWSIAVAHGSVVKVMFTDLELETSTRCIFDYVELWDGLPTVGKQLGRYCSGRPDPVVSKTNHMYVRFHSDAMFNSRGFALDYESTCQANLTGLHGVLESPNWPNAPPRRADCMWTVTVPRGNTINITFSHIGLELPFAIPGRGFYRLGQFRGGRPTWGRAFVTPSTAAEIRDEQYQSVLSCNYIYVLIRDSQKDPETDEESPGPELGRFCGSKLPPMVASKTNKVYVSFNSPTFSPNSGFRLEWVSEGCGGELRRPEGAFTSPNYPTYYPTDRVCEWTIVGDWGTSIELTIWDMSMEHVPNCVFDSISVYGGPDDTAPRLANLCHTEAKPITYTSSSRYMFVRFVTDHSFSGRGFNASYRRVDGRCGGRLTAPYGQLNSPGYPKNYGPADDCVWNIEVAEGHSVRLTLEDLDIDYSRNCSSDYLKVVDGPSLEDDGELLRLCGSRIPENRTTVTSKANTMTVRMKSDGTRTAKGFRASYATVCGAFITVTDGGVISSHEAINMAGDNANCTWTLVAADAGQHVTLTITQLVVSHLDEEGETEQCVDNNHLEVWEGLDNSGQLLGRYCTSHLPRPITSRGAALHVNLVSPHNTFHGWFSAAYSVLSNACGGTYNAERGSIASPGYPDSYAPGVECEWTIKSAPGNRVQLAFSAFNLVASQGCVDDYLEVREEHALGAVIGVFCGSDAVPTNVSSSKSLWIKFRSDDADTAPGFLADFALAHGDLNLSGPEGQIASPLYPSPYAQNADLQWRITATAATKVISITIKDLNTDYFSEDCEMVYLAVYDGVDETAPKLFKGCGGALPPPMTTTSNVAFVRLYTHPIRRASAFLLQWREVARNAETVVEASAGDKCGAAVHLPAGGKYNFTSPGYPAGYGQHLNCTWVLDTDPGWHLAIFFNDMDLEVTPGCVLDRVLVSTGEGGGPNWKLQYTLCLPNVTYNSSLVATNFMLVNFLSDWGVNGTGFAATVYSVCGGELRGPSGVITAPNDTTIAHMPRVEPSCEWVVTARQGRTLAVSFLDLDISPEAGEGQGPETCGNSYVLLKNGGSAASPLLGDGKYCGRGRPTVPETTGNQLYVRYRAHQPNTRFVLRYDQKSGDCSREIRLLDSGAAERIATPNHPNIPNPHTECVWLVMAPPGRRVRMDFDGRFDVSSSTSSSSSCVKSAVELRDGATESAALIGTFCSTLPSTQESTGNVLRVRYFNDEALPGNGFTANVSVATCGGTIRGASGTITSPGYPGHYPPSTRCEWRLVVSPTATMTLSFKDLHVYGNSRLCMDNVTVTSMAKGGFNDTDVILGSFCGIAPPANVTSLGNEVKVVFQSGPRGLLQYRGFSLQFSSNKEVCGGTLEMARGTIRSPGYPSKVPRQRCVWTIKAPEGRRITITFKDVDLSPAAFPRYNMQRIWLYHGLEETVPMRNLNYTLKQGTSFESTSNSLVVVLYSLIATNNRGFVLDFDTDKPVACGAPPSTAVNGTLDQPTDAGLESFLCSWRLDAPPDGGSPATSPTQTLAVRVSRLQLPGTVRFPCHRYSTRVLVQETDGTAVTRLCGPLKEPVTIVSPYMSNMVVASHPWYERSMNFTMDYRWYKCGGVLENPVELTSPGYPASYPANMHCAWKIVFDEGKQALVTFERVDLRSCDDVLEVHNGDSRTSPKLGPFCQRADPLHSSGRHLWVEFHSGPDKPGKSGGAFKLSFATDARACGGILHGTSGTFSSPGFPRGYADNVECSWEVRAERGYRVSLRFVERFNIQQRDNCTGDHLEVVDYDEEAAAWRSVRRLCGRTPLADGETLLSSGARLRLIFRSDGSGSAEGFKAAWGVACGFKRTLTPARPRGEVLSPGFPVGYAANLNCSYELLAPGRVIQARFTNFSVETAKTCQYDNVTIIRQFDEDPTVPYNSDGGYRTVHCDHRQPPAELRVSNRLYFTFQTDRWVQQQGFRLEYHLDDCDEDITTPAEIRSPSKDGQYTNTANCTYNVTAPPGHVVAIRFSSFVVEMSFDCFSDSLAVYDGATANESAILGRFCGNLTANLPRLQSTGRSLLLRWQTDSSITAAGFVAHVWFFSGNCGTVSRSGSGNTESALAPASALQLGVGESLVISMKHPLAFQHCDWSLTAPDGYTVSVTVDSVALLAPCPNATLHHRDACSCSYLELADGLTQFSTSMGKFCRAQPPPRLTSSDRSVLVRLVAGPAEAQGTLVIRAAAVRSVCGPSTFRLNENITELVLNSPGFPSTPPAAVRCQWVVETQYSVGSVNVTTLDLNGPAQCRGHAFSTGRLDIYKGAGGTWSSRNDTHIGRQLGHLLTYPGMTLDAYTDPSPHSFCDNKRPPVMNFGLFTQSITIVYSSGERPVGKGFQLRVVAGKGCPAAEMAEPSGNVWFPSDKLSCKVRITAPANSTVTFVMTDTAYVAESTNCVDGGVQLFDGRETTSPSLGTVCGSDMRRAFSSTGPNLLINYWKKDDNMYSNVEGWYYTTDQGPGCGGSIHRESGHVASPMYPAPYRNSSTCRWDIEVPGARNPVLQFKVFDLGPNALCATDYIKVFDVDVDGSEQERGHFCDQTKPSLIRGATHRLAIKYTTSALNGGTGWFAEFIGLGSGEHFPGT</sequence>
<feature type="disulfide bond" evidence="7">
    <location>
        <begin position="182"/>
        <end position="191"/>
    </location>
</feature>
<feature type="domain" description="CUB" evidence="9">
    <location>
        <begin position="978"/>
        <end position="1093"/>
    </location>
</feature>
<dbReference type="FunFam" id="2.60.120.290:FF:000005">
    <property type="entry name" value="Procollagen C-endopeptidase enhancer 1"/>
    <property type="match status" value="4"/>
</dbReference>
<feature type="domain" description="CUB" evidence="9">
    <location>
        <begin position="1849"/>
        <end position="1960"/>
    </location>
</feature>
<evidence type="ECO:0000259" key="9">
    <source>
        <dbReference type="PROSITE" id="PS01180"/>
    </source>
</evidence>
<dbReference type="FunCoup" id="A0A6P8YXW9">
    <property type="interactions" value="2"/>
</dbReference>
<feature type="domain" description="CUB" evidence="9">
    <location>
        <begin position="2459"/>
        <end position="2577"/>
    </location>
</feature>
<evidence type="ECO:0000313" key="12">
    <source>
        <dbReference type="RefSeq" id="XP_034244978.1"/>
    </source>
</evidence>
<dbReference type="PROSITE" id="PS01187">
    <property type="entry name" value="EGF_CA"/>
    <property type="match status" value="1"/>
</dbReference>